<dbReference type="PANTHER" id="PTHR47683">
    <property type="entry name" value="PSEUDOURIDINE SYNTHASE FAMILY PROTEIN-RELATED"/>
    <property type="match status" value="1"/>
</dbReference>
<evidence type="ECO:0000256" key="1">
    <source>
        <dbReference type="ARBA" id="ARBA00008348"/>
    </source>
</evidence>
<dbReference type="Gene3D" id="3.30.70.580">
    <property type="entry name" value="Pseudouridine synthase I, catalytic domain, N-terminal subdomain"/>
    <property type="match status" value="1"/>
</dbReference>
<dbReference type="CDD" id="cd00165">
    <property type="entry name" value="S4"/>
    <property type="match status" value="1"/>
</dbReference>
<dbReference type="Proteomes" id="UP000214588">
    <property type="component" value="Unassembled WGS sequence"/>
</dbReference>
<keyword evidence="3" id="KW-0694">RNA-binding</keyword>
<dbReference type="InterPro" id="IPR002942">
    <property type="entry name" value="S4_RNA-bd"/>
</dbReference>
<dbReference type="InterPro" id="IPR050343">
    <property type="entry name" value="RsuA_PseudoU_synthase"/>
</dbReference>
<organism evidence="6 7">
    <name type="scientific">Natranaerobius trueperi</name>
    <dbReference type="NCBI Taxonomy" id="759412"/>
    <lineage>
        <taxon>Bacteria</taxon>
        <taxon>Bacillati</taxon>
        <taxon>Bacillota</taxon>
        <taxon>Clostridia</taxon>
        <taxon>Natranaerobiales</taxon>
        <taxon>Natranaerobiaceae</taxon>
        <taxon>Natranaerobius</taxon>
    </lineage>
</organism>
<dbReference type="Pfam" id="PF00849">
    <property type="entry name" value="PseudoU_synth_2"/>
    <property type="match status" value="1"/>
</dbReference>
<evidence type="ECO:0000259" key="5">
    <source>
        <dbReference type="SMART" id="SM00363"/>
    </source>
</evidence>
<evidence type="ECO:0000256" key="4">
    <source>
        <dbReference type="RuleBase" id="RU003887"/>
    </source>
</evidence>
<dbReference type="InterPro" id="IPR018496">
    <property type="entry name" value="PsdUridine_synth_RsuA/RluB_CS"/>
</dbReference>
<comment type="caution">
    <text evidence="6">The sequence shown here is derived from an EMBL/GenBank/DDBJ whole genome shotgun (WGS) entry which is preliminary data.</text>
</comment>
<gene>
    <name evidence="6" type="ORF">CDO51_11185</name>
</gene>
<dbReference type="SMART" id="SM00363">
    <property type="entry name" value="S4"/>
    <property type="match status" value="1"/>
</dbReference>
<dbReference type="GO" id="GO:0120159">
    <property type="term" value="F:rRNA pseudouridine synthase activity"/>
    <property type="evidence" value="ECO:0007669"/>
    <property type="project" value="UniProtKB-ARBA"/>
</dbReference>
<evidence type="ECO:0000313" key="7">
    <source>
        <dbReference type="Proteomes" id="UP000214588"/>
    </source>
</evidence>
<accession>A0A226BV71</accession>
<sequence>MDSIEILRTKELFKRKFYFIEGGSNLRLQKYMAHAGVASRRKSEEIIKEGRVKVNGQVIRELGTKINPNKDIVEVDGNKIDFEKNEVYLLLNKPIGYITSKKDPQGRKTIMDLISVRERIYPVGRLDYDSRGLVLLTNQGELANRLMHPRYEVTKTYNVKVDKFLSNNDIDCLKSGIRLEEGLCSAKKVKISEKTKNHMVLQIILTEGRKRQIRRMIDFLNAEVIDLQRIKFGPVKINSLKEGSSRHLSDSEIIKLKKLVGLDSK</sequence>
<dbReference type="EC" id="5.4.99.-" evidence="4"/>
<reference evidence="6 7" key="1">
    <citation type="submission" date="2017-06" db="EMBL/GenBank/DDBJ databases">
        <title>Draft Genome Sequence of Natranaerobius trueperi halophilic, alkalithermophilic bacteria from soda lakes.</title>
        <authorList>
            <person name="Zhao B."/>
        </authorList>
    </citation>
    <scope>NUCLEOTIDE SEQUENCE [LARGE SCALE GENOMIC DNA]</scope>
    <source>
        <strain evidence="6 7">DSM 18760</strain>
    </source>
</reference>
<dbReference type="Pfam" id="PF01479">
    <property type="entry name" value="S4"/>
    <property type="match status" value="1"/>
</dbReference>
<dbReference type="InterPro" id="IPR020103">
    <property type="entry name" value="PsdUridine_synth_cat_dom_sf"/>
</dbReference>
<dbReference type="InterPro" id="IPR042092">
    <property type="entry name" value="PsdUridine_s_RsuA/RluB/E/F_cat"/>
</dbReference>
<dbReference type="PROSITE" id="PS01149">
    <property type="entry name" value="PSI_RSU"/>
    <property type="match status" value="1"/>
</dbReference>
<dbReference type="SUPFAM" id="SSF55174">
    <property type="entry name" value="Alpha-L RNA-binding motif"/>
    <property type="match status" value="1"/>
</dbReference>
<dbReference type="PANTHER" id="PTHR47683:SF2">
    <property type="entry name" value="RNA-BINDING S4 DOMAIN-CONTAINING PROTEIN"/>
    <property type="match status" value="1"/>
</dbReference>
<dbReference type="Gene3D" id="3.30.70.1560">
    <property type="entry name" value="Alpha-L RNA-binding motif"/>
    <property type="match status" value="1"/>
</dbReference>
<dbReference type="OrthoDB" id="9807213at2"/>
<dbReference type="GO" id="GO:0003723">
    <property type="term" value="F:RNA binding"/>
    <property type="evidence" value="ECO:0007669"/>
    <property type="project" value="UniProtKB-KW"/>
</dbReference>
<dbReference type="GO" id="GO:0000455">
    <property type="term" value="P:enzyme-directed rRNA pseudouridine synthesis"/>
    <property type="evidence" value="ECO:0007669"/>
    <property type="project" value="UniProtKB-ARBA"/>
</dbReference>
<dbReference type="NCBIfam" id="TIGR00093">
    <property type="entry name" value="pseudouridine synthase"/>
    <property type="match status" value="1"/>
</dbReference>
<name>A0A226BV71_9FIRM</name>
<dbReference type="SUPFAM" id="SSF55120">
    <property type="entry name" value="Pseudouridine synthase"/>
    <property type="match status" value="1"/>
</dbReference>
<dbReference type="InterPro" id="IPR020094">
    <property type="entry name" value="TruA/RsuA/RluB/E/F_N"/>
</dbReference>
<evidence type="ECO:0000256" key="2">
    <source>
        <dbReference type="ARBA" id="ARBA00023235"/>
    </source>
</evidence>
<dbReference type="FunFam" id="3.10.290.10:FF:000003">
    <property type="entry name" value="Pseudouridine synthase"/>
    <property type="match status" value="1"/>
</dbReference>
<proteinExistence type="inferred from homology"/>
<comment type="similarity">
    <text evidence="1 4">Belongs to the pseudouridine synthase RsuA family.</text>
</comment>
<protein>
    <recommendedName>
        <fullName evidence="4">Pseudouridine synthase</fullName>
        <ecNumber evidence="4">5.4.99.-</ecNumber>
    </recommendedName>
</protein>
<dbReference type="InterPro" id="IPR036986">
    <property type="entry name" value="S4_RNA-bd_sf"/>
</dbReference>
<dbReference type="InterPro" id="IPR000748">
    <property type="entry name" value="PsdUridine_synth_RsuA/RluB/E/F"/>
</dbReference>
<feature type="domain" description="RNA-binding S4" evidence="5">
    <location>
        <begin position="26"/>
        <end position="95"/>
    </location>
</feature>
<keyword evidence="2 4" id="KW-0413">Isomerase</keyword>
<dbReference type="AlphaFoldDB" id="A0A226BV71"/>
<dbReference type="EMBL" id="NIQC01000032">
    <property type="protein sequence ID" value="OWZ82938.1"/>
    <property type="molecule type" value="Genomic_DNA"/>
</dbReference>
<evidence type="ECO:0000256" key="3">
    <source>
        <dbReference type="PROSITE-ProRule" id="PRU00182"/>
    </source>
</evidence>
<evidence type="ECO:0000313" key="6">
    <source>
        <dbReference type="EMBL" id="OWZ82938.1"/>
    </source>
</evidence>
<dbReference type="InterPro" id="IPR006145">
    <property type="entry name" value="PsdUridine_synth_RsuA/RluA"/>
</dbReference>
<keyword evidence="7" id="KW-1185">Reference proteome</keyword>
<dbReference type="PROSITE" id="PS50889">
    <property type="entry name" value="S4"/>
    <property type="match status" value="1"/>
</dbReference>
<dbReference type="CDD" id="cd02870">
    <property type="entry name" value="PseudoU_synth_RsuA_like"/>
    <property type="match status" value="1"/>
</dbReference>
<dbReference type="Gene3D" id="3.10.290.10">
    <property type="entry name" value="RNA-binding S4 domain"/>
    <property type="match status" value="1"/>
</dbReference>